<keyword evidence="5 6" id="KW-0560">Oxidoreductase</keyword>
<evidence type="ECO:0000256" key="2">
    <source>
        <dbReference type="ARBA" id="ARBA00022630"/>
    </source>
</evidence>
<evidence type="ECO:0000256" key="1">
    <source>
        <dbReference type="ARBA" id="ARBA00009183"/>
    </source>
</evidence>
<dbReference type="AlphaFoldDB" id="A0A5C7I6V6"/>
<dbReference type="OrthoDB" id="66881at2759"/>
<dbReference type="GO" id="GO:0050660">
    <property type="term" value="F:flavin adenine dinucleotide binding"/>
    <property type="evidence" value="ECO:0007669"/>
    <property type="project" value="InterPro"/>
</dbReference>
<dbReference type="InterPro" id="IPR000960">
    <property type="entry name" value="Flavin_mOase"/>
</dbReference>
<evidence type="ECO:0000256" key="3">
    <source>
        <dbReference type="ARBA" id="ARBA00022827"/>
    </source>
</evidence>
<accession>A0A5C7I6V6</accession>
<evidence type="ECO:0000256" key="6">
    <source>
        <dbReference type="RuleBase" id="RU361177"/>
    </source>
</evidence>
<keyword evidence="3 6" id="KW-0274">FAD</keyword>
<evidence type="ECO:0000256" key="4">
    <source>
        <dbReference type="ARBA" id="ARBA00022857"/>
    </source>
</evidence>
<dbReference type="InterPro" id="IPR020946">
    <property type="entry name" value="Flavin_mOase-like"/>
</dbReference>
<dbReference type="GO" id="GO:0050661">
    <property type="term" value="F:NADP binding"/>
    <property type="evidence" value="ECO:0007669"/>
    <property type="project" value="InterPro"/>
</dbReference>
<dbReference type="InterPro" id="IPR036188">
    <property type="entry name" value="FAD/NAD-bd_sf"/>
</dbReference>
<keyword evidence="8" id="KW-1185">Reference proteome</keyword>
<dbReference type="SUPFAM" id="SSF51905">
    <property type="entry name" value="FAD/NAD(P)-binding domain"/>
    <property type="match status" value="2"/>
</dbReference>
<organism evidence="7 8">
    <name type="scientific">Acer yangbiense</name>
    <dbReference type="NCBI Taxonomy" id="1000413"/>
    <lineage>
        <taxon>Eukaryota</taxon>
        <taxon>Viridiplantae</taxon>
        <taxon>Streptophyta</taxon>
        <taxon>Embryophyta</taxon>
        <taxon>Tracheophyta</taxon>
        <taxon>Spermatophyta</taxon>
        <taxon>Magnoliopsida</taxon>
        <taxon>eudicotyledons</taxon>
        <taxon>Gunneridae</taxon>
        <taxon>Pentapetalae</taxon>
        <taxon>rosids</taxon>
        <taxon>malvids</taxon>
        <taxon>Sapindales</taxon>
        <taxon>Sapindaceae</taxon>
        <taxon>Hippocastanoideae</taxon>
        <taxon>Acereae</taxon>
        <taxon>Acer</taxon>
    </lineage>
</organism>
<protein>
    <recommendedName>
        <fullName evidence="6">Flavin-containing monooxygenase</fullName>
        <ecNumber evidence="6">1.-.-.-</ecNumber>
    </recommendedName>
</protein>
<proteinExistence type="inferred from homology"/>
<dbReference type="PROSITE" id="PS51257">
    <property type="entry name" value="PROKAR_LIPOPROTEIN"/>
    <property type="match status" value="1"/>
</dbReference>
<evidence type="ECO:0000313" key="7">
    <source>
        <dbReference type="EMBL" id="TXG65020.1"/>
    </source>
</evidence>
<dbReference type="InterPro" id="IPR050346">
    <property type="entry name" value="FMO-like"/>
</dbReference>
<keyword evidence="6" id="KW-0503">Monooxygenase</keyword>
<dbReference type="EC" id="1.-.-.-" evidence="6"/>
<dbReference type="FunFam" id="3.50.50.60:FF:000403">
    <property type="entry name" value="Flavin-containing monooxygenase"/>
    <property type="match status" value="1"/>
</dbReference>
<sequence>MEKKQIGIVGAGINGLLACKYMLSKGFDPIVFEAKSDVGGVWIKTFASTKLQTPKTMYQFSDFPWPSSVTENFPAQHKVFDYIQSYAQHFDLIKHIRFNTKVVGIEYEGLSDEEIQSYSLWNGNGQPFGFKGKWKVVVDNTENNSTKTSSLFSFFKDFLSFQISALSLSPSLSLRESSRFFNGSTLLHTRNLASRIHFHRHHLQILPCKRPKSHHDLSIPTETDAVTMVATETSCFAINSVRSRQRASEFCSPAPPEAFGRGGDNPLAGGDNPLAGGDERRLIWTIWPKRDGRCPPSVHKVDFVILCMGRYCDVPNIPEFPPKKGPEAFHGKVIHSMDYAAMDYESAANFVKGKQVIVVGFHKSALDIAMECSEANGLKNQCTVLYRTEQWNVPANLPWGLPLTCLICLNRFSELLVHKPGEGFLLSLLATMLSPLRWTISKFVESQINKMHRLAKYGMVPKHDFSQQISSCLLAATVPEKFYDKVEEGSIILKKSQSFSFCEEGILVDCEPTSTTPLKTDVVILATGFRGDQKLRDIFVSQVFQDYKQGSSDETFPLYREIVHPRIPQLAVSGFSDSFSNLHTSEMKCHWLAELLDGTFKLPSIKEMENDMVEWDEYLKRSSGEHYRRSCIALPIWYNDQLCKDMGWNPKRKKGFFAELFEPYGPLDYVSPSRSN</sequence>
<dbReference type="Gene3D" id="3.50.50.60">
    <property type="entry name" value="FAD/NAD(P)-binding domain"/>
    <property type="match status" value="3"/>
</dbReference>
<dbReference type="Proteomes" id="UP000323000">
    <property type="component" value="Chromosome 4"/>
</dbReference>
<comment type="caution">
    <text evidence="7">The sequence shown here is derived from an EMBL/GenBank/DDBJ whole genome shotgun (WGS) entry which is preliminary data.</text>
</comment>
<dbReference type="EMBL" id="VAHF01000004">
    <property type="protein sequence ID" value="TXG65020.1"/>
    <property type="molecule type" value="Genomic_DNA"/>
</dbReference>
<dbReference type="FunFam" id="3.50.50.60:FF:000169">
    <property type="entry name" value="Flavin-containing monooxygenase"/>
    <property type="match status" value="1"/>
</dbReference>
<gene>
    <name evidence="7" type="ORF">EZV62_012014</name>
</gene>
<keyword evidence="4" id="KW-0521">NADP</keyword>
<evidence type="ECO:0000256" key="5">
    <source>
        <dbReference type="ARBA" id="ARBA00023002"/>
    </source>
</evidence>
<comment type="similarity">
    <text evidence="1 6">Belongs to the FMO family.</text>
</comment>
<dbReference type="Pfam" id="PF00743">
    <property type="entry name" value="FMO-like"/>
    <property type="match status" value="2"/>
</dbReference>
<comment type="cofactor">
    <cofactor evidence="6">
        <name>FAD</name>
        <dbReference type="ChEBI" id="CHEBI:57692"/>
    </cofactor>
</comment>
<dbReference type="PIRSF" id="PIRSF000332">
    <property type="entry name" value="FMO"/>
    <property type="match status" value="1"/>
</dbReference>
<name>A0A5C7I6V6_9ROSI</name>
<dbReference type="GO" id="GO:0004499">
    <property type="term" value="F:N,N-dimethylaniline monooxygenase activity"/>
    <property type="evidence" value="ECO:0007669"/>
    <property type="project" value="InterPro"/>
</dbReference>
<reference evidence="8" key="1">
    <citation type="journal article" date="2019" name="Gigascience">
        <title>De novo genome assembly of the endangered Acer yangbiense, a plant species with extremely small populations endemic to Yunnan Province, China.</title>
        <authorList>
            <person name="Yang J."/>
            <person name="Wariss H.M."/>
            <person name="Tao L."/>
            <person name="Zhang R."/>
            <person name="Yun Q."/>
            <person name="Hollingsworth P."/>
            <person name="Dao Z."/>
            <person name="Luo G."/>
            <person name="Guo H."/>
            <person name="Ma Y."/>
            <person name="Sun W."/>
        </authorList>
    </citation>
    <scope>NUCLEOTIDE SEQUENCE [LARGE SCALE GENOMIC DNA]</scope>
    <source>
        <strain evidence="8">cv. Malutang</strain>
    </source>
</reference>
<keyword evidence="2 6" id="KW-0285">Flavoprotein</keyword>
<evidence type="ECO:0000313" key="8">
    <source>
        <dbReference type="Proteomes" id="UP000323000"/>
    </source>
</evidence>
<dbReference type="PANTHER" id="PTHR23023">
    <property type="entry name" value="DIMETHYLANILINE MONOOXYGENASE"/>
    <property type="match status" value="1"/>
</dbReference>